<proteinExistence type="predicted"/>
<evidence type="ECO:0000313" key="1">
    <source>
        <dbReference type="EMBL" id="WZC48672.1"/>
    </source>
</evidence>
<organism evidence="1 2">
    <name type="scientific">Yoonia phaeophyticola</name>
    <dbReference type="NCBI Taxonomy" id="3137369"/>
    <lineage>
        <taxon>Bacteria</taxon>
        <taxon>Pseudomonadati</taxon>
        <taxon>Pseudomonadota</taxon>
        <taxon>Alphaproteobacteria</taxon>
        <taxon>Rhodobacterales</taxon>
        <taxon>Paracoccaceae</taxon>
        <taxon>Yoonia</taxon>
    </lineage>
</organism>
<protein>
    <submittedName>
        <fullName evidence="1">Uncharacterized protein</fullName>
    </submittedName>
</protein>
<evidence type="ECO:0000313" key="2">
    <source>
        <dbReference type="Proteomes" id="UP001440612"/>
    </source>
</evidence>
<accession>A0ABZ2V2E7</accession>
<name>A0ABZ2V2E7_9RHOB</name>
<dbReference type="SUPFAM" id="SSF109709">
    <property type="entry name" value="KorB DNA-binding domain-like"/>
    <property type="match status" value="1"/>
</dbReference>
<dbReference type="Proteomes" id="UP001440612">
    <property type="component" value="Chromosome"/>
</dbReference>
<dbReference type="EMBL" id="CP150951">
    <property type="protein sequence ID" value="WZC48672.1"/>
    <property type="molecule type" value="Genomic_DNA"/>
</dbReference>
<gene>
    <name evidence="1" type="ORF">AABB29_17820</name>
</gene>
<dbReference type="RefSeq" id="WP_341366786.1">
    <property type="nucleotide sequence ID" value="NZ_CP150951.2"/>
</dbReference>
<keyword evidence="2" id="KW-1185">Reference proteome</keyword>
<reference evidence="2" key="1">
    <citation type="submission" date="2024-04" db="EMBL/GenBank/DDBJ databases">
        <title>Phylogenomic analyses of a clade within the roseobacter group suggest taxonomic reassignments of species of the genera Aestuariivita, Citreicella, Loktanella, Nautella, Pelagibaca, Ruegeria, Thalassobius, Thiobacimonas and Tropicibacter, and the proposal o.</title>
        <authorList>
            <person name="Jeon C.O."/>
        </authorList>
    </citation>
    <scope>NUCLEOTIDE SEQUENCE [LARGE SCALE GENOMIC DNA]</scope>
    <source>
        <strain evidence="2">BS5-3</strain>
    </source>
</reference>
<sequence>MTPTHASKSGAKIHYYISNRLIKVKDPTGWRLPAKTLEPLICSIIAKHLSDCAKNARLIDAIDVHEVEMIPDRVAKTFDYEDAAQPAVLKRFADVLKRGACAEDQPILTLDRAMLASTLNVEPTRIRNDALRSCSSLTLRKRGVETKIIAGDYATMPDRKLQMALAKAHVWVSKLKQGRTISQIAQDENGSEGPIRKRIRLAFLSPEIQKVILTGAQPQDLTLARILRSKPTANWGEQETLLGL</sequence>